<dbReference type="EMBL" id="CANHGI010000006">
    <property type="protein sequence ID" value="CAI5456662.1"/>
    <property type="molecule type" value="Genomic_DNA"/>
</dbReference>
<accession>A0A9P1J5G2</accession>
<evidence type="ECO:0008006" key="4">
    <source>
        <dbReference type="Google" id="ProtNLM"/>
    </source>
</evidence>
<keyword evidence="3" id="KW-1185">Reference proteome</keyword>
<dbReference type="Proteomes" id="UP001152747">
    <property type="component" value="Unassembled WGS sequence"/>
</dbReference>
<feature type="signal peptide" evidence="1">
    <location>
        <begin position="1"/>
        <end position="20"/>
    </location>
</feature>
<comment type="caution">
    <text evidence="2">The sequence shown here is derived from an EMBL/GenBank/DDBJ whole genome shotgun (WGS) entry which is preliminary data.</text>
</comment>
<evidence type="ECO:0000256" key="1">
    <source>
        <dbReference type="SAM" id="SignalP"/>
    </source>
</evidence>
<feature type="chain" id="PRO_5040214699" description="DUF19 domain-containing protein" evidence="1">
    <location>
        <begin position="21"/>
        <end position="185"/>
    </location>
</feature>
<evidence type="ECO:0000313" key="3">
    <source>
        <dbReference type="Proteomes" id="UP001152747"/>
    </source>
</evidence>
<protein>
    <recommendedName>
        <fullName evidence="4">DUF19 domain-containing protein</fullName>
    </recommendedName>
</protein>
<evidence type="ECO:0000313" key="2">
    <source>
        <dbReference type="EMBL" id="CAI5456662.1"/>
    </source>
</evidence>
<sequence length="185" mass="22143">MILKLIFLTILPLAVLIVAAEDVAEDLICPFYKKDDTPCLRSDEFKKFLENNTEEINARPDLPEINETKMEIREREECCYEVQCLTECQINLDKLAKKSIFGKKNFREHLDNSFDRYPGFFRSIDWDEMDAFRFNETEKLAKINMEHWKIRVIHLYLIQREISEFKNDLGFYHKKLYGAEKPEDF</sequence>
<proteinExistence type="predicted"/>
<organism evidence="2 3">
    <name type="scientific">Caenorhabditis angaria</name>
    <dbReference type="NCBI Taxonomy" id="860376"/>
    <lineage>
        <taxon>Eukaryota</taxon>
        <taxon>Metazoa</taxon>
        <taxon>Ecdysozoa</taxon>
        <taxon>Nematoda</taxon>
        <taxon>Chromadorea</taxon>
        <taxon>Rhabditida</taxon>
        <taxon>Rhabditina</taxon>
        <taxon>Rhabditomorpha</taxon>
        <taxon>Rhabditoidea</taxon>
        <taxon>Rhabditidae</taxon>
        <taxon>Peloderinae</taxon>
        <taxon>Caenorhabditis</taxon>
    </lineage>
</organism>
<keyword evidence="1" id="KW-0732">Signal</keyword>
<dbReference type="AlphaFoldDB" id="A0A9P1J5G2"/>
<name>A0A9P1J5G2_9PELO</name>
<reference evidence="2" key="1">
    <citation type="submission" date="2022-11" db="EMBL/GenBank/DDBJ databases">
        <authorList>
            <person name="Kikuchi T."/>
        </authorList>
    </citation>
    <scope>NUCLEOTIDE SEQUENCE</scope>
    <source>
        <strain evidence="2">PS1010</strain>
    </source>
</reference>
<gene>
    <name evidence="2" type="ORF">CAMP_LOCUS19299</name>
</gene>